<accession>A0A0A1YF63</accession>
<evidence type="ECO:0000256" key="1">
    <source>
        <dbReference type="SAM" id="Phobius"/>
    </source>
</evidence>
<dbReference type="eggNOG" id="ENOG5033FT9">
    <property type="taxonomic scope" value="Bacteria"/>
</dbReference>
<comment type="caution">
    <text evidence="2">The sequence shown here is derived from an EMBL/GenBank/DDBJ whole genome shotgun (WGS) entry which is preliminary data.</text>
</comment>
<dbReference type="STRING" id="1395571.TMS3_0119940"/>
<name>A0A0A1YF63_9PSED</name>
<keyword evidence="1" id="KW-1133">Transmembrane helix</keyword>
<dbReference type="RefSeq" id="WP_043301956.1">
    <property type="nucleotide sequence ID" value="NZ_AWSQ01000006.1"/>
</dbReference>
<organism evidence="2 3">
    <name type="scientific">Pseudomonas taeanensis MS-3</name>
    <dbReference type="NCBI Taxonomy" id="1395571"/>
    <lineage>
        <taxon>Bacteria</taxon>
        <taxon>Pseudomonadati</taxon>
        <taxon>Pseudomonadota</taxon>
        <taxon>Gammaproteobacteria</taxon>
        <taxon>Pseudomonadales</taxon>
        <taxon>Pseudomonadaceae</taxon>
        <taxon>Pseudomonas</taxon>
    </lineage>
</organism>
<keyword evidence="1" id="KW-0812">Transmembrane</keyword>
<dbReference type="Pfam" id="PF11293">
    <property type="entry name" value="DUF3094"/>
    <property type="match status" value="1"/>
</dbReference>
<protein>
    <submittedName>
        <fullName evidence="2">50s ribosomal protein l13</fullName>
    </submittedName>
</protein>
<keyword evidence="3" id="KW-1185">Reference proteome</keyword>
<sequence length="57" mass="6511">MSSRLSPDDQKRVDQYLSAPQHQVARQPFKVWRLLLIVLVSVIGLGILSRLLSRLVL</sequence>
<dbReference type="AlphaFoldDB" id="A0A0A1YF63"/>
<dbReference type="EMBL" id="AWSQ01000006">
    <property type="protein sequence ID" value="KFX68515.1"/>
    <property type="molecule type" value="Genomic_DNA"/>
</dbReference>
<keyword evidence="1" id="KW-0472">Membrane</keyword>
<dbReference type="Proteomes" id="UP000030063">
    <property type="component" value="Unassembled WGS sequence"/>
</dbReference>
<evidence type="ECO:0000313" key="3">
    <source>
        <dbReference type="Proteomes" id="UP000030063"/>
    </source>
</evidence>
<dbReference type="OrthoDB" id="7030240at2"/>
<evidence type="ECO:0000313" key="2">
    <source>
        <dbReference type="EMBL" id="KFX68515.1"/>
    </source>
</evidence>
<reference evidence="2 3" key="1">
    <citation type="journal article" date="2014" name="Genome Announc.">
        <title>Draft Genome Sequence of Petroleum Oil-Degrading Marine Bacterium Pseudomonas taeanensis Strain MS-3, Isolated from a Crude Oil-Contaminated Seashore.</title>
        <authorList>
            <person name="Lee S.Y."/>
            <person name="Kim S.H."/>
            <person name="Lee D.G."/>
            <person name="Shin S."/>
            <person name="Yun S.H."/>
            <person name="Choi C.W."/>
            <person name="Chung Y.H."/>
            <person name="Choi J.S."/>
            <person name="Kahng H.Y."/>
            <person name="Kim S.I."/>
        </authorList>
    </citation>
    <scope>NUCLEOTIDE SEQUENCE [LARGE SCALE GENOMIC DNA]</scope>
    <source>
        <strain evidence="2 3">MS-3</strain>
    </source>
</reference>
<dbReference type="InterPro" id="IPR021444">
    <property type="entry name" value="DUF3094"/>
</dbReference>
<keyword evidence="2" id="KW-0689">Ribosomal protein</keyword>
<keyword evidence="2" id="KW-0687">Ribonucleoprotein</keyword>
<gene>
    <name evidence="2" type="ORF">TMS3_0119940</name>
</gene>
<proteinExistence type="predicted"/>
<feature type="transmembrane region" description="Helical" evidence="1">
    <location>
        <begin position="31"/>
        <end position="52"/>
    </location>
</feature>
<dbReference type="GO" id="GO:0005840">
    <property type="term" value="C:ribosome"/>
    <property type="evidence" value="ECO:0007669"/>
    <property type="project" value="UniProtKB-KW"/>
</dbReference>